<dbReference type="PATRIC" id="fig|1441095.3.peg.4142"/>
<evidence type="ECO:0000313" key="3">
    <source>
        <dbReference type="Proteomes" id="UP000067625"/>
    </source>
</evidence>
<gene>
    <name evidence="2" type="ORF">AM592_18800</name>
</gene>
<dbReference type="AlphaFoldDB" id="A0A0M4FTL0"/>
<feature type="transmembrane region" description="Helical" evidence="1">
    <location>
        <begin position="16"/>
        <end position="39"/>
    </location>
</feature>
<keyword evidence="1" id="KW-1133">Transmembrane helix</keyword>
<reference evidence="2 3" key="2">
    <citation type="journal article" date="2016" name="Int. J. Syst. Evol. Microbiol.">
        <title>Bacillus gobiensis sp. nov., isolated from a soil sample.</title>
        <authorList>
            <person name="Liu B."/>
            <person name="Liu G.H."/>
            <person name="Cetin S."/>
            <person name="Schumann P."/>
            <person name="Pan Z.Z."/>
            <person name="Chen Q.Q."/>
        </authorList>
    </citation>
    <scope>NUCLEOTIDE SEQUENCE [LARGE SCALE GENOMIC DNA]</scope>
    <source>
        <strain evidence="2 3">FJAT-4402</strain>
    </source>
</reference>
<sequence length="82" mass="9320">MITKSWNRSYDYSEALAAQCFLIFAEITIGRFITGLFIFIRTIVKHDKYCDGGLLKSLFGKPAEGVCTNQLSIPIRKLQKTE</sequence>
<keyword evidence="1" id="KW-0472">Membrane</keyword>
<evidence type="ECO:0000313" key="2">
    <source>
        <dbReference type="EMBL" id="ALC83373.1"/>
    </source>
</evidence>
<dbReference type="EMBL" id="CP012600">
    <property type="protein sequence ID" value="ALC83373.1"/>
    <property type="molecule type" value="Genomic_DNA"/>
</dbReference>
<accession>A0A0M4FTL0</accession>
<name>A0A0M4FTL0_9BACI</name>
<keyword evidence="1" id="KW-0812">Transmembrane</keyword>
<reference evidence="3" key="1">
    <citation type="submission" date="2015-08" db="EMBL/GenBank/DDBJ databases">
        <title>Genome sequencing project for genomic taxonomy and phylogenomics of Bacillus-like bacteria.</title>
        <authorList>
            <person name="Liu B."/>
            <person name="Wang J."/>
            <person name="Zhu Y."/>
            <person name="Liu G."/>
            <person name="Chen Q."/>
            <person name="Chen Z."/>
            <person name="Lan J."/>
            <person name="Che J."/>
            <person name="Ge C."/>
            <person name="Shi H."/>
            <person name="Pan Z."/>
            <person name="Liu X."/>
        </authorList>
    </citation>
    <scope>NUCLEOTIDE SEQUENCE [LARGE SCALE GENOMIC DNA]</scope>
    <source>
        <strain evidence="3">FJAT-4402</strain>
    </source>
</reference>
<evidence type="ECO:0000256" key="1">
    <source>
        <dbReference type="SAM" id="Phobius"/>
    </source>
</evidence>
<proteinExistence type="predicted"/>
<dbReference type="Proteomes" id="UP000067625">
    <property type="component" value="Chromosome"/>
</dbReference>
<protein>
    <submittedName>
        <fullName evidence="2">Uncharacterized protein</fullName>
    </submittedName>
</protein>
<organism evidence="2 3">
    <name type="scientific">Bacillus gobiensis</name>
    <dbReference type="NCBI Taxonomy" id="1441095"/>
    <lineage>
        <taxon>Bacteria</taxon>
        <taxon>Bacillati</taxon>
        <taxon>Bacillota</taxon>
        <taxon>Bacilli</taxon>
        <taxon>Bacillales</taxon>
        <taxon>Bacillaceae</taxon>
        <taxon>Bacillus</taxon>
    </lineage>
</organism>
<keyword evidence="3" id="KW-1185">Reference proteome</keyword>